<reference evidence="2 3" key="1">
    <citation type="journal article" date="2015" name="Nature">
        <title>rRNA introns, odd ribosomes, and small enigmatic genomes across a large radiation of phyla.</title>
        <authorList>
            <person name="Brown C.T."/>
            <person name="Hug L.A."/>
            <person name="Thomas B.C."/>
            <person name="Sharon I."/>
            <person name="Castelle C.J."/>
            <person name="Singh A."/>
            <person name="Wilkins M.J."/>
            <person name="Williams K.H."/>
            <person name="Banfield J.F."/>
        </authorList>
    </citation>
    <scope>NUCLEOTIDE SEQUENCE [LARGE SCALE GENOMIC DNA]</scope>
</reference>
<keyword evidence="2" id="KW-0378">Hydrolase</keyword>
<dbReference type="GO" id="GO:0004519">
    <property type="term" value="F:endonuclease activity"/>
    <property type="evidence" value="ECO:0007669"/>
    <property type="project" value="UniProtKB-KW"/>
</dbReference>
<keyword evidence="2" id="KW-0540">Nuclease</keyword>
<gene>
    <name evidence="2" type="ORF">UW63_C0087G0010</name>
</gene>
<keyword evidence="2" id="KW-0255">Endonuclease</keyword>
<evidence type="ECO:0000259" key="1">
    <source>
        <dbReference type="Pfam" id="PF01844"/>
    </source>
</evidence>
<dbReference type="Gene3D" id="3.30.40.220">
    <property type="match status" value="1"/>
</dbReference>
<name>A0A0G1JA27_9BACT</name>
<sequence length="113" mass="13497">MRKANNEYRKRNPIKVKYASKKATCKGKGIDFEISAEDFVDWYSAQPKTCHYCGREFKDKFDTKIDRKDARGGYRPGNLVLACFMCNRLKSDIFTEEEWFEIVQKYNLVRRYK</sequence>
<evidence type="ECO:0000313" key="3">
    <source>
        <dbReference type="Proteomes" id="UP000034154"/>
    </source>
</evidence>
<proteinExistence type="predicted"/>
<dbReference type="Proteomes" id="UP000034154">
    <property type="component" value="Unassembled WGS sequence"/>
</dbReference>
<dbReference type="Pfam" id="PF01844">
    <property type="entry name" value="HNH"/>
    <property type="match status" value="1"/>
</dbReference>
<dbReference type="CDD" id="cd00085">
    <property type="entry name" value="HNHc"/>
    <property type="match status" value="1"/>
</dbReference>
<comment type="caution">
    <text evidence="2">The sequence shown here is derived from an EMBL/GenBank/DDBJ whole genome shotgun (WGS) entry which is preliminary data.</text>
</comment>
<protein>
    <submittedName>
        <fullName evidence="2">Restriction endonuclease PacI</fullName>
    </submittedName>
</protein>
<dbReference type="GO" id="GO:0008270">
    <property type="term" value="F:zinc ion binding"/>
    <property type="evidence" value="ECO:0007669"/>
    <property type="project" value="InterPro"/>
</dbReference>
<dbReference type="EMBL" id="LCJB01000087">
    <property type="protein sequence ID" value="KKT68115.1"/>
    <property type="molecule type" value="Genomic_DNA"/>
</dbReference>
<feature type="domain" description="HNH" evidence="1">
    <location>
        <begin position="50"/>
        <end position="92"/>
    </location>
</feature>
<organism evidence="2 3">
    <name type="scientific">Candidatus Uhrbacteria bacterium GW2011_GWF2_44_350</name>
    <dbReference type="NCBI Taxonomy" id="1619000"/>
    <lineage>
        <taxon>Bacteria</taxon>
        <taxon>Candidatus Uhriibacteriota</taxon>
    </lineage>
</organism>
<dbReference type="InterPro" id="IPR002711">
    <property type="entry name" value="HNH"/>
</dbReference>
<dbReference type="GO" id="GO:0003676">
    <property type="term" value="F:nucleic acid binding"/>
    <property type="evidence" value="ECO:0007669"/>
    <property type="project" value="InterPro"/>
</dbReference>
<evidence type="ECO:0000313" key="2">
    <source>
        <dbReference type="EMBL" id="KKT68115.1"/>
    </source>
</evidence>
<accession>A0A0G1JA27</accession>
<dbReference type="InterPro" id="IPR003615">
    <property type="entry name" value="HNH_nuc"/>
</dbReference>
<dbReference type="AlphaFoldDB" id="A0A0G1JA27"/>